<proteinExistence type="predicted"/>
<evidence type="ECO:0000256" key="2">
    <source>
        <dbReference type="ARBA" id="ARBA00022448"/>
    </source>
</evidence>
<keyword evidence="3" id="KW-0479">Metal-binding</keyword>
<evidence type="ECO:0000256" key="5">
    <source>
        <dbReference type="SAM" id="SignalP"/>
    </source>
</evidence>
<dbReference type="GO" id="GO:0030313">
    <property type="term" value="C:cell envelope"/>
    <property type="evidence" value="ECO:0007669"/>
    <property type="project" value="UniProtKB-SubCell"/>
</dbReference>
<dbReference type="InterPro" id="IPR006127">
    <property type="entry name" value="ZnuA-like"/>
</dbReference>
<name>A0A6N4WB47_9MYCO</name>
<sequence length="304" mass="31305">MVVRVGTVVAVSALVLSVGLSACGSDKKSDGAGAATTPTVVASTNVWGSVAKAIAGDHAKVSSIITDPAADPHSFEASPSDAAAITDASLVVYNGGGYDHWVDDILAGHPNVASIDAYKLLAAPGEPTPANEHVFYDLATTKAVATSIGDKLAQEDPAHAADYKTNVANFNRSADAIEQIEQAIRTTHPGAAVVATEPVAHYLLVAAGLTDKTPQGFANAIEQDSDPAPVDVAAMLDLIKGRQVAAVVFNEQTITPVTKQVQEAAQSAGVPVVGVTETLPAGKDYLTWQRETADRLAGALQQHR</sequence>
<evidence type="ECO:0000313" key="7">
    <source>
        <dbReference type="Proteomes" id="UP000467249"/>
    </source>
</evidence>
<feature type="chain" id="PRO_5026766260" evidence="5">
    <location>
        <begin position="25"/>
        <end position="304"/>
    </location>
</feature>
<dbReference type="Gene3D" id="3.40.50.1980">
    <property type="entry name" value="Nitrogenase molybdenum iron protein domain"/>
    <property type="match status" value="2"/>
</dbReference>
<dbReference type="InterPro" id="IPR050492">
    <property type="entry name" value="Bact_metal-bind_prot9"/>
</dbReference>
<dbReference type="Pfam" id="PF01297">
    <property type="entry name" value="ZnuA"/>
    <property type="match status" value="1"/>
</dbReference>
<dbReference type="GO" id="GO:0030001">
    <property type="term" value="P:metal ion transport"/>
    <property type="evidence" value="ECO:0007669"/>
    <property type="project" value="InterPro"/>
</dbReference>
<dbReference type="SUPFAM" id="SSF53807">
    <property type="entry name" value="Helical backbone' metal receptor"/>
    <property type="match status" value="1"/>
</dbReference>
<accession>A0A6N4WB47</accession>
<evidence type="ECO:0000256" key="4">
    <source>
        <dbReference type="ARBA" id="ARBA00022729"/>
    </source>
</evidence>
<dbReference type="KEGG" id="many:MANY_33120"/>
<evidence type="ECO:0000256" key="3">
    <source>
        <dbReference type="ARBA" id="ARBA00022723"/>
    </source>
</evidence>
<keyword evidence="2" id="KW-0813">Transport</keyword>
<evidence type="ECO:0000313" key="6">
    <source>
        <dbReference type="EMBL" id="BBZ77975.1"/>
    </source>
</evidence>
<dbReference type="AlphaFoldDB" id="A0A6N4WB47"/>
<dbReference type="PROSITE" id="PS51257">
    <property type="entry name" value="PROKAR_LIPOPROTEIN"/>
    <property type="match status" value="1"/>
</dbReference>
<dbReference type="PANTHER" id="PTHR42953:SF1">
    <property type="entry name" value="METAL-BINDING PROTEIN HI_0362-RELATED"/>
    <property type="match status" value="1"/>
</dbReference>
<dbReference type="PANTHER" id="PTHR42953">
    <property type="entry name" value="HIGH-AFFINITY ZINC UPTAKE SYSTEM PROTEIN ZNUA-RELATED"/>
    <property type="match status" value="1"/>
</dbReference>
<gene>
    <name evidence="6" type="ORF">MANY_33120</name>
</gene>
<comment type="subcellular location">
    <subcellularLocation>
        <location evidence="1">Cell envelope</location>
    </subcellularLocation>
</comment>
<keyword evidence="7" id="KW-1185">Reference proteome</keyword>
<dbReference type="EMBL" id="AP022620">
    <property type="protein sequence ID" value="BBZ77975.1"/>
    <property type="molecule type" value="Genomic_DNA"/>
</dbReference>
<reference evidence="6 7" key="1">
    <citation type="journal article" date="2019" name="Emerg. Microbes Infect.">
        <title>Comprehensive subspecies identification of 175 nontuberculous mycobacteria species based on 7547 genomic profiles.</title>
        <authorList>
            <person name="Matsumoto Y."/>
            <person name="Kinjo T."/>
            <person name="Motooka D."/>
            <person name="Nabeya D."/>
            <person name="Jung N."/>
            <person name="Uechi K."/>
            <person name="Horii T."/>
            <person name="Iida T."/>
            <person name="Fujita J."/>
            <person name="Nakamura S."/>
        </authorList>
    </citation>
    <scope>NUCLEOTIDE SEQUENCE [LARGE SCALE GENOMIC DNA]</scope>
    <source>
        <strain evidence="6 7">JCM 30275</strain>
    </source>
</reference>
<keyword evidence="4 5" id="KW-0732">Signal</keyword>
<feature type="signal peptide" evidence="5">
    <location>
        <begin position="1"/>
        <end position="24"/>
    </location>
</feature>
<protein>
    <submittedName>
        <fullName evidence="6">ABC transporter substrate-binding protein</fullName>
    </submittedName>
</protein>
<organism evidence="6 7">
    <name type="scientific">Mycolicibacterium anyangense</name>
    <dbReference type="NCBI Taxonomy" id="1431246"/>
    <lineage>
        <taxon>Bacteria</taxon>
        <taxon>Bacillati</taxon>
        <taxon>Actinomycetota</taxon>
        <taxon>Actinomycetes</taxon>
        <taxon>Mycobacteriales</taxon>
        <taxon>Mycobacteriaceae</taxon>
        <taxon>Mycolicibacterium</taxon>
    </lineage>
</organism>
<dbReference type="GO" id="GO:0046872">
    <property type="term" value="F:metal ion binding"/>
    <property type="evidence" value="ECO:0007669"/>
    <property type="project" value="UniProtKB-KW"/>
</dbReference>
<dbReference type="Proteomes" id="UP000467249">
    <property type="component" value="Chromosome"/>
</dbReference>
<evidence type="ECO:0000256" key="1">
    <source>
        <dbReference type="ARBA" id="ARBA00004196"/>
    </source>
</evidence>